<name>A0ABP5LWY4_9ACTN</name>
<evidence type="ECO:0000313" key="2">
    <source>
        <dbReference type="EMBL" id="GAA2152504.1"/>
    </source>
</evidence>
<dbReference type="EMBL" id="BAAANT010000035">
    <property type="protein sequence ID" value="GAA2152504.1"/>
    <property type="molecule type" value="Genomic_DNA"/>
</dbReference>
<gene>
    <name evidence="2" type="ORF">GCM10009760_49130</name>
</gene>
<dbReference type="RefSeq" id="WP_344468119.1">
    <property type="nucleotide sequence ID" value="NZ_BAAANT010000035.1"/>
</dbReference>
<sequence length="133" mass="13937">MRLAGTMTSAVLCLAVLLTPAVVSGSATSARPPAAPAEQAEQAGRWEVSATAANIRADHSTDAAIVGIAQRGDRVDLAESWTSPLGAQWREATVHRTGVTGWIHRSLITRHPLPDPGTADCFPDFCQDLAPLG</sequence>
<feature type="signal peptide" evidence="1">
    <location>
        <begin position="1"/>
        <end position="29"/>
    </location>
</feature>
<comment type="caution">
    <text evidence="2">The sequence shown here is derived from an EMBL/GenBank/DDBJ whole genome shotgun (WGS) entry which is preliminary data.</text>
</comment>
<evidence type="ECO:0008006" key="4">
    <source>
        <dbReference type="Google" id="ProtNLM"/>
    </source>
</evidence>
<protein>
    <recommendedName>
        <fullName evidence="4">SH3 domain-containing protein</fullName>
    </recommendedName>
</protein>
<evidence type="ECO:0000313" key="3">
    <source>
        <dbReference type="Proteomes" id="UP001422759"/>
    </source>
</evidence>
<evidence type="ECO:0000256" key="1">
    <source>
        <dbReference type="SAM" id="SignalP"/>
    </source>
</evidence>
<keyword evidence="3" id="KW-1185">Reference proteome</keyword>
<feature type="chain" id="PRO_5045514632" description="SH3 domain-containing protein" evidence="1">
    <location>
        <begin position="30"/>
        <end position="133"/>
    </location>
</feature>
<keyword evidence="1" id="KW-0732">Signal</keyword>
<accession>A0ABP5LWY4</accession>
<organism evidence="2 3">
    <name type="scientific">Kitasatospora kazusensis</name>
    <dbReference type="NCBI Taxonomy" id="407974"/>
    <lineage>
        <taxon>Bacteria</taxon>
        <taxon>Bacillati</taxon>
        <taxon>Actinomycetota</taxon>
        <taxon>Actinomycetes</taxon>
        <taxon>Kitasatosporales</taxon>
        <taxon>Streptomycetaceae</taxon>
        <taxon>Kitasatospora</taxon>
    </lineage>
</organism>
<dbReference type="Gene3D" id="2.30.30.40">
    <property type="entry name" value="SH3 Domains"/>
    <property type="match status" value="1"/>
</dbReference>
<dbReference type="Proteomes" id="UP001422759">
    <property type="component" value="Unassembled WGS sequence"/>
</dbReference>
<proteinExistence type="predicted"/>
<reference evidence="3" key="1">
    <citation type="journal article" date="2019" name="Int. J. Syst. Evol. Microbiol.">
        <title>The Global Catalogue of Microorganisms (GCM) 10K type strain sequencing project: providing services to taxonomists for standard genome sequencing and annotation.</title>
        <authorList>
            <consortium name="The Broad Institute Genomics Platform"/>
            <consortium name="The Broad Institute Genome Sequencing Center for Infectious Disease"/>
            <person name="Wu L."/>
            <person name="Ma J."/>
        </authorList>
    </citation>
    <scope>NUCLEOTIDE SEQUENCE [LARGE SCALE GENOMIC DNA]</scope>
    <source>
        <strain evidence="3">JCM 14560</strain>
    </source>
</reference>